<sequence length="95" mass="11276">MSHQIARYHSHNPISVGVCVDTATSTFAAVEASDYGRDLPATPVNKRLLVIVPHQSITPWWVCWFDKDLDKKWIRKTRKHKYSLFYYHHLFHHHH</sequence>
<keyword evidence="2" id="KW-1185">Reference proteome</keyword>
<protein>
    <submittedName>
        <fullName evidence="1">Uncharacterized protein</fullName>
    </submittedName>
</protein>
<dbReference type="AlphaFoldDB" id="A0AAV6VII7"/>
<dbReference type="EMBL" id="JAFNEN010000076">
    <property type="protein sequence ID" value="KAG8195936.1"/>
    <property type="molecule type" value="Genomic_DNA"/>
</dbReference>
<comment type="caution">
    <text evidence="1">The sequence shown here is derived from an EMBL/GenBank/DDBJ whole genome shotgun (WGS) entry which is preliminary data.</text>
</comment>
<reference evidence="1 2" key="1">
    <citation type="journal article" date="2022" name="Nat. Ecol. Evol.">
        <title>A masculinizing supergene underlies an exaggerated male reproductive morph in a spider.</title>
        <authorList>
            <person name="Hendrickx F."/>
            <person name="De Corte Z."/>
            <person name="Sonet G."/>
            <person name="Van Belleghem S.M."/>
            <person name="Kostlbacher S."/>
            <person name="Vangestel C."/>
        </authorList>
    </citation>
    <scope>NUCLEOTIDE SEQUENCE [LARGE SCALE GENOMIC DNA]</scope>
    <source>
        <strain evidence="1">W744_W776</strain>
    </source>
</reference>
<accession>A0AAV6VII7</accession>
<evidence type="ECO:0000313" key="2">
    <source>
        <dbReference type="Proteomes" id="UP000827092"/>
    </source>
</evidence>
<evidence type="ECO:0000313" key="1">
    <source>
        <dbReference type="EMBL" id="KAG8195936.1"/>
    </source>
</evidence>
<gene>
    <name evidence="1" type="ORF">JTE90_001167</name>
</gene>
<organism evidence="1 2">
    <name type="scientific">Oedothorax gibbosus</name>
    <dbReference type="NCBI Taxonomy" id="931172"/>
    <lineage>
        <taxon>Eukaryota</taxon>
        <taxon>Metazoa</taxon>
        <taxon>Ecdysozoa</taxon>
        <taxon>Arthropoda</taxon>
        <taxon>Chelicerata</taxon>
        <taxon>Arachnida</taxon>
        <taxon>Araneae</taxon>
        <taxon>Araneomorphae</taxon>
        <taxon>Entelegynae</taxon>
        <taxon>Araneoidea</taxon>
        <taxon>Linyphiidae</taxon>
        <taxon>Erigoninae</taxon>
        <taxon>Oedothorax</taxon>
    </lineage>
</organism>
<proteinExistence type="predicted"/>
<dbReference type="Proteomes" id="UP000827092">
    <property type="component" value="Unassembled WGS sequence"/>
</dbReference>
<name>A0AAV6VII7_9ARAC</name>